<dbReference type="OrthoDB" id="8963429at2759"/>
<feature type="region of interest" description="Disordered" evidence="1">
    <location>
        <begin position="48"/>
        <end position="75"/>
    </location>
</feature>
<gene>
    <name evidence="2" type="ORF">Cfor_02305</name>
</gene>
<proteinExistence type="predicted"/>
<name>A0A6L2PEK3_COPFO</name>
<protein>
    <submittedName>
        <fullName evidence="2">Uncharacterized protein</fullName>
    </submittedName>
</protein>
<dbReference type="EMBL" id="BLKM01000104">
    <property type="protein sequence ID" value="GFG28975.1"/>
    <property type="molecule type" value="Genomic_DNA"/>
</dbReference>
<accession>A0A6L2PEK3</accession>
<keyword evidence="3" id="KW-1185">Reference proteome</keyword>
<organism evidence="2 3">
    <name type="scientific">Coptotermes formosanus</name>
    <name type="common">Formosan subterranean termite</name>
    <dbReference type="NCBI Taxonomy" id="36987"/>
    <lineage>
        <taxon>Eukaryota</taxon>
        <taxon>Metazoa</taxon>
        <taxon>Ecdysozoa</taxon>
        <taxon>Arthropoda</taxon>
        <taxon>Hexapoda</taxon>
        <taxon>Insecta</taxon>
        <taxon>Pterygota</taxon>
        <taxon>Neoptera</taxon>
        <taxon>Polyneoptera</taxon>
        <taxon>Dictyoptera</taxon>
        <taxon>Blattodea</taxon>
        <taxon>Blattoidea</taxon>
        <taxon>Termitoidae</taxon>
        <taxon>Rhinotermitidae</taxon>
        <taxon>Coptotermes</taxon>
    </lineage>
</organism>
<sequence length="75" mass="8902">MVHMLRPVKQGLDLKVHNMYQIPCERSKVYMGQTEKYIEAKYKKHKKHIHLDQSEKSTVAEHNKKTRHSINSKST</sequence>
<evidence type="ECO:0000256" key="1">
    <source>
        <dbReference type="SAM" id="MobiDB-lite"/>
    </source>
</evidence>
<feature type="compositionally biased region" description="Basic residues" evidence="1">
    <location>
        <begin position="64"/>
        <end position="75"/>
    </location>
</feature>
<evidence type="ECO:0000313" key="2">
    <source>
        <dbReference type="EMBL" id="GFG28975.1"/>
    </source>
</evidence>
<reference evidence="3" key="1">
    <citation type="submission" date="2020-01" db="EMBL/GenBank/DDBJ databases">
        <title>Draft genome sequence of the Termite Coptotermes fromosanus.</title>
        <authorList>
            <person name="Itakura S."/>
            <person name="Yosikawa Y."/>
            <person name="Umezawa K."/>
        </authorList>
    </citation>
    <scope>NUCLEOTIDE SEQUENCE [LARGE SCALE GENOMIC DNA]</scope>
</reference>
<comment type="caution">
    <text evidence="2">The sequence shown here is derived from an EMBL/GenBank/DDBJ whole genome shotgun (WGS) entry which is preliminary data.</text>
</comment>
<feature type="compositionally biased region" description="Basic and acidic residues" evidence="1">
    <location>
        <begin position="50"/>
        <end position="63"/>
    </location>
</feature>
<dbReference type="AlphaFoldDB" id="A0A6L2PEK3"/>
<dbReference type="InParanoid" id="A0A6L2PEK3"/>
<dbReference type="Proteomes" id="UP000502823">
    <property type="component" value="Unassembled WGS sequence"/>
</dbReference>
<evidence type="ECO:0000313" key="3">
    <source>
        <dbReference type="Proteomes" id="UP000502823"/>
    </source>
</evidence>